<feature type="transmembrane region" description="Helical" evidence="8">
    <location>
        <begin position="196"/>
        <end position="220"/>
    </location>
</feature>
<evidence type="ECO:0000256" key="5">
    <source>
        <dbReference type="ARBA" id="ARBA00022692"/>
    </source>
</evidence>
<evidence type="ECO:0000313" key="9">
    <source>
        <dbReference type="EMBL" id="NOU84705.1"/>
    </source>
</evidence>
<keyword evidence="6 8" id="KW-1133">Transmembrane helix</keyword>
<dbReference type="InterPro" id="IPR004761">
    <property type="entry name" value="Spore_GerAB"/>
</dbReference>
<dbReference type="PANTHER" id="PTHR34975:SF2">
    <property type="entry name" value="SPORE GERMINATION PROTEIN A2"/>
    <property type="match status" value="1"/>
</dbReference>
<keyword evidence="4" id="KW-0309">Germination</keyword>
<dbReference type="NCBIfam" id="TIGR00912">
    <property type="entry name" value="2A0309"/>
    <property type="match status" value="1"/>
</dbReference>
<feature type="transmembrane region" description="Helical" evidence="8">
    <location>
        <begin position="348"/>
        <end position="366"/>
    </location>
</feature>
<evidence type="ECO:0000256" key="7">
    <source>
        <dbReference type="ARBA" id="ARBA00023136"/>
    </source>
</evidence>
<accession>A0ABX1YUB8</accession>
<keyword evidence="7 8" id="KW-0472">Membrane</keyword>
<proteinExistence type="inferred from homology"/>
<keyword evidence="3" id="KW-0813">Transport</keyword>
<feature type="transmembrane region" description="Helical" evidence="8">
    <location>
        <begin position="54"/>
        <end position="73"/>
    </location>
</feature>
<feature type="transmembrane region" description="Helical" evidence="8">
    <location>
        <begin position="316"/>
        <end position="336"/>
    </location>
</feature>
<evidence type="ECO:0000256" key="4">
    <source>
        <dbReference type="ARBA" id="ARBA00022544"/>
    </source>
</evidence>
<dbReference type="EMBL" id="WHOC01000019">
    <property type="protein sequence ID" value="NOU84705.1"/>
    <property type="molecule type" value="Genomic_DNA"/>
</dbReference>
<gene>
    <name evidence="9" type="ORF">GC102_02795</name>
</gene>
<protein>
    <submittedName>
        <fullName evidence="9">GerAB/ArcD/ProY family transporter</fullName>
    </submittedName>
</protein>
<feature type="transmembrane region" description="Helical" evidence="8">
    <location>
        <begin position="232"/>
        <end position="252"/>
    </location>
</feature>
<dbReference type="Gene3D" id="1.20.1740.10">
    <property type="entry name" value="Amino acid/polyamine transporter I"/>
    <property type="match status" value="1"/>
</dbReference>
<organism evidence="9 10">
    <name type="scientific">Paenibacillus germinis</name>
    <dbReference type="NCBI Taxonomy" id="2654979"/>
    <lineage>
        <taxon>Bacteria</taxon>
        <taxon>Bacillati</taxon>
        <taxon>Bacillota</taxon>
        <taxon>Bacilli</taxon>
        <taxon>Bacillales</taxon>
        <taxon>Paenibacillaceae</taxon>
        <taxon>Paenibacillus</taxon>
    </lineage>
</organism>
<dbReference type="Pfam" id="PF03845">
    <property type="entry name" value="Spore_permease"/>
    <property type="match status" value="1"/>
</dbReference>
<feature type="transmembrane region" description="Helical" evidence="8">
    <location>
        <begin position="93"/>
        <end position="115"/>
    </location>
</feature>
<feature type="transmembrane region" description="Helical" evidence="8">
    <location>
        <begin position="20"/>
        <end position="42"/>
    </location>
</feature>
<feature type="transmembrane region" description="Helical" evidence="8">
    <location>
        <begin position="127"/>
        <end position="148"/>
    </location>
</feature>
<dbReference type="PANTHER" id="PTHR34975">
    <property type="entry name" value="SPORE GERMINATION PROTEIN A2"/>
    <property type="match status" value="1"/>
</dbReference>
<reference evidence="9 10" key="1">
    <citation type="submission" date="2019-10" db="EMBL/GenBank/DDBJ databases">
        <title>Description of Paenibacillus choica sp. nov.</title>
        <authorList>
            <person name="Carlier A."/>
            <person name="Qi S."/>
        </authorList>
    </citation>
    <scope>NUCLEOTIDE SEQUENCE [LARGE SCALE GENOMIC DNA]</scope>
    <source>
        <strain evidence="9 10">LMG 31460</strain>
    </source>
</reference>
<evidence type="ECO:0000256" key="1">
    <source>
        <dbReference type="ARBA" id="ARBA00004141"/>
    </source>
</evidence>
<feature type="transmembrane region" description="Helical" evidence="8">
    <location>
        <begin position="154"/>
        <end position="175"/>
    </location>
</feature>
<comment type="similarity">
    <text evidence="2">Belongs to the amino acid-polyamine-organocation (APC) superfamily. Spore germination protein (SGP) (TC 2.A.3.9) family.</text>
</comment>
<evidence type="ECO:0000313" key="10">
    <source>
        <dbReference type="Proteomes" id="UP000658690"/>
    </source>
</evidence>
<name>A0ABX1YUB8_9BACL</name>
<evidence type="ECO:0000256" key="8">
    <source>
        <dbReference type="SAM" id="Phobius"/>
    </source>
</evidence>
<comment type="caution">
    <text evidence="9">The sequence shown here is derived from an EMBL/GenBank/DDBJ whole genome shotgun (WGS) entry which is preliminary data.</text>
</comment>
<keyword evidence="10" id="KW-1185">Reference proteome</keyword>
<evidence type="ECO:0000256" key="3">
    <source>
        <dbReference type="ARBA" id="ARBA00022448"/>
    </source>
</evidence>
<evidence type="ECO:0000256" key="6">
    <source>
        <dbReference type="ARBA" id="ARBA00022989"/>
    </source>
</evidence>
<feature type="transmembrane region" description="Helical" evidence="8">
    <location>
        <begin position="281"/>
        <end position="301"/>
    </location>
</feature>
<dbReference type="Proteomes" id="UP000658690">
    <property type="component" value="Unassembled WGS sequence"/>
</dbReference>
<evidence type="ECO:0000256" key="2">
    <source>
        <dbReference type="ARBA" id="ARBA00007998"/>
    </source>
</evidence>
<keyword evidence="5 8" id="KW-0812">Transmembrane</keyword>
<sequence length="377" mass="43235">MNSGQGGVQVKTGSPPKRLMFSSFLLFFVILANQVGTGLSGFQRIIFQSAGHDAWISVFMAGAWSHLTVWVMLRTLKLNPNMDLYEVHKDLYGRYFGGIINTLIMLYMLTAVIVISRNYVEMVQTWIFPDLPTWLLSAFLAMLITYGVLGGIRIVVGIAFMSVILTIWLIVFLYFPLRYAEWTHLTPIMEASISELVQGMFKMSLTIVGFEILMFVYPFIRNKEHAPLAAHLGLFTTTIIYVAVMVVTLVYFSPGQLSKTVWATFSLFKIVVFPFLERFEYVAICVWMLVVLPNLMMYMWAASKGIKRIFGWKQKYALYTFALILVVVSIFFKTRIQINTLNDIFSKVALYFVFGYPWVLYAAVLLKRHFQMKRGGI</sequence>
<comment type="subcellular location">
    <subcellularLocation>
        <location evidence="1">Membrane</location>
        <topology evidence="1">Multi-pass membrane protein</topology>
    </subcellularLocation>
</comment>